<dbReference type="EMBL" id="MZ507571">
    <property type="protein sequence ID" value="UXF58258.1"/>
    <property type="molecule type" value="Genomic_DNA"/>
</dbReference>
<feature type="transmembrane region" description="Helical" evidence="1">
    <location>
        <begin position="6"/>
        <end position="25"/>
    </location>
</feature>
<accession>A0A977LKD3</accession>
<dbReference type="AlphaFoldDB" id="A0A977LKD3"/>
<keyword evidence="1" id="KW-0472">Membrane</keyword>
<evidence type="ECO:0000313" key="2">
    <source>
        <dbReference type="EMBL" id="UXF58258.1"/>
    </source>
</evidence>
<sequence>MPLFWVMSMFMFIFILITMIDMFFYNTFYKLKLKNSLIYKSNYYYLW</sequence>
<keyword evidence="2" id="KW-0496">Mitochondrion</keyword>
<gene>
    <name evidence="2" type="primary">ATP8</name>
</gene>
<keyword evidence="1" id="KW-0812">Transmembrane</keyword>
<geneLocation type="mitochondrion" evidence="2"/>
<proteinExistence type="predicted"/>
<name>A0A977LKD3_9ARAC</name>
<reference evidence="2" key="1">
    <citation type="submission" date="2021-07" db="EMBL/GenBank/DDBJ databases">
        <authorList>
            <person name="Yuan M.L."/>
            <person name="Li M."/>
        </authorList>
    </citation>
    <scope>NUCLEOTIDE SEQUENCE</scope>
</reference>
<protein>
    <submittedName>
        <fullName evidence="2">ATP synthase F0 subunit 8</fullName>
    </submittedName>
</protein>
<organism evidence="2">
    <name type="scientific">Philodromus sp</name>
    <dbReference type="NCBI Taxonomy" id="2975155"/>
    <lineage>
        <taxon>Eukaryota</taxon>
        <taxon>Metazoa</taxon>
        <taxon>Ecdysozoa</taxon>
        <taxon>Arthropoda</taxon>
        <taxon>Chelicerata</taxon>
        <taxon>Arachnida</taxon>
        <taxon>Araneae</taxon>
        <taxon>Araneomorphae</taxon>
        <taxon>Entelegynae</taxon>
        <taxon>Dionycha</taxon>
        <taxon>Philodromidae</taxon>
        <taxon>Philodromus</taxon>
    </lineage>
</organism>
<evidence type="ECO:0000256" key="1">
    <source>
        <dbReference type="SAM" id="Phobius"/>
    </source>
</evidence>
<keyword evidence="1" id="KW-1133">Transmembrane helix</keyword>